<dbReference type="Gene3D" id="1.25.40.10">
    <property type="entry name" value="Tetratricopeptide repeat domain"/>
    <property type="match status" value="2"/>
</dbReference>
<evidence type="ECO:0000313" key="2">
    <source>
        <dbReference type="EMBL" id="KAD4887904.1"/>
    </source>
</evidence>
<accession>A0A5N6NG66</accession>
<dbReference type="InterPro" id="IPR011990">
    <property type="entry name" value="TPR-like_helical_dom_sf"/>
</dbReference>
<gene>
    <name evidence="2" type="ORF">E3N88_19976</name>
</gene>
<feature type="region of interest" description="Disordered" evidence="1">
    <location>
        <begin position="1"/>
        <end position="21"/>
    </location>
</feature>
<sequence length="514" mass="57622">MDHLHNNNVCEMESSPSSSRYQKSRIDYLAFAKDDTDNNETLDIIKAPTGFRVTSVVTHKTKKTRQSSPSKSASLGKPIPNKKPGSKLTDKKNEKTPNNKDPRQYDEAIPIIERSIELTNIHVAKFTGCMQLGDTYAMQGNIERSILCYKEGLEIQKHVLGEHDARFGETCRYVAEAHVQAMQFDEAKKLYKMAIDIHGKNGTSNSLEEAADRRLMGLICYSTGNYETAIDHYLLARMAMSANGHDWDAAAIDGCVGDVYLSLARYDEAILSYGKALNVFRWFTKEESHSSVAWVYVRLADVYNKMGRFGESETYCEKALRIYLKPKNGKSMSDDEIAKGLVEVSGIYESMKEVEGAVELLKKAYERCMGEVARVEAQMGVLYYMMGSYKESYGYLKATISKQLGVGKSGVLGIALNQMKLACLQMESFDETAHVFEEAKGVLETIYGPHHPNTLGVEDAIEILEYVVGMREEKLGTADADVDNQKRWLAQLLKDTSRNRSNGSRSLEFLLHAT</sequence>
<dbReference type="PANTHER" id="PTHR46284">
    <property type="entry name" value="PROTEIN KINESIN LIGHT CHAIN-RELATED 3"/>
    <property type="match status" value="1"/>
</dbReference>
<name>A0A5N6NG66_9ASTR</name>
<dbReference type="InterPro" id="IPR019734">
    <property type="entry name" value="TPR_rpt"/>
</dbReference>
<dbReference type="EMBL" id="SZYD01000011">
    <property type="protein sequence ID" value="KAD4887904.1"/>
    <property type="molecule type" value="Genomic_DNA"/>
</dbReference>
<protein>
    <submittedName>
        <fullName evidence="2">Uncharacterized protein</fullName>
    </submittedName>
</protein>
<dbReference type="Pfam" id="PF13374">
    <property type="entry name" value="TPR_10"/>
    <property type="match status" value="1"/>
</dbReference>
<evidence type="ECO:0000313" key="3">
    <source>
        <dbReference type="Proteomes" id="UP000326396"/>
    </source>
</evidence>
<organism evidence="2 3">
    <name type="scientific">Mikania micrantha</name>
    <name type="common">bitter vine</name>
    <dbReference type="NCBI Taxonomy" id="192012"/>
    <lineage>
        <taxon>Eukaryota</taxon>
        <taxon>Viridiplantae</taxon>
        <taxon>Streptophyta</taxon>
        <taxon>Embryophyta</taxon>
        <taxon>Tracheophyta</taxon>
        <taxon>Spermatophyta</taxon>
        <taxon>Magnoliopsida</taxon>
        <taxon>eudicotyledons</taxon>
        <taxon>Gunneridae</taxon>
        <taxon>Pentapetalae</taxon>
        <taxon>asterids</taxon>
        <taxon>campanulids</taxon>
        <taxon>Asterales</taxon>
        <taxon>Asteraceae</taxon>
        <taxon>Asteroideae</taxon>
        <taxon>Heliantheae alliance</taxon>
        <taxon>Eupatorieae</taxon>
        <taxon>Mikania</taxon>
    </lineage>
</organism>
<keyword evidence="3" id="KW-1185">Reference proteome</keyword>
<comment type="caution">
    <text evidence="2">The sequence shown here is derived from an EMBL/GenBank/DDBJ whole genome shotgun (WGS) entry which is preliminary data.</text>
</comment>
<reference evidence="2 3" key="1">
    <citation type="submission" date="2019-05" db="EMBL/GenBank/DDBJ databases">
        <title>Mikania micrantha, genome provides insights into the molecular mechanism of rapid growth.</title>
        <authorList>
            <person name="Liu B."/>
        </authorList>
    </citation>
    <scope>NUCLEOTIDE SEQUENCE [LARGE SCALE GENOMIC DNA]</scope>
    <source>
        <strain evidence="2">NLD-2019</strain>
        <tissue evidence="2">Leaf</tissue>
    </source>
</reference>
<dbReference type="OrthoDB" id="5986190at2759"/>
<feature type="region of interest" description="Disordered" evidence="1">
    <location>
        <begin position="56"/>
        <end position="107"/>
    </location>
</feature>
<dbReference type="AlphaFoldDB" id="A0A5N6NG66"/>
<dbReference type="SMART" id="SM00028">
    <property type="entry name" value="TPR"/>
    <property type="match status" value="6"/>
</dbReference>
<dbReference type="Pfam" id="PF13424">
    <property type="entry name" value="TPR_12"/>
    <property type="match status" value="1"/>
</dbReference>
<evidence type="ECO:0000256" key="1">
    <source>
        <dbReference type="SAM" id="MobiDB-lite"/>
    </source>
</evidence>
<proteinExistence type="predicted"/>
<feature type="compositionally biased region" description="Basic and acidic residues" evidence="1">
    <location>
        <begin position="88"/>
        <end position="106"/>
    </location>
</feature>
<dbReference type="PANTHER" id="PTHR46284:SF11">
    <property type="entry name" value="43KDA POSTSYNAPTIC PROTEIN-RELATED"/>
    <property type="match status" value="1"/>
</dbReference>
<dbReference type="Proteomes" id="UP000326396">
    <property type="component" value="Linkage Group LG19"/>
</dbReference>
<dbReference type="SUPFAM" id="SSF48452">
    <property type="entry name" value="TPR-like"/>
    <property type="match status" value="3"/>
</dbReference>